<protein>
    <submittedName>
        <fullName evidence="7">Organic cation transporter 1</fullName>
    </submittedName>
</protein>
<proteinExistence type="predicted"/>
<reference evidence="7 8" key="2">
    <citation type="submission" date="2019-01" db="EMBL/GenBank/DDBJ databases">
        <title>The decoding of complex shrimp genome reveals the adaptation for benthos swimmer, frequently molting mechanism and breeding impact on genome.</title>
        <authorList>
            <person name="Sun Y."/>
            <person name="Gao Y."/>
            <person name="Yu Y."/>
        </authorList>
    </citation>
    <scope>NUCLEOTIDE SEQUENCE [LARGE SCALE GENOMIC DNA]</scope>
    <source>
        <tissue evidence="7">Muscle</tissue>
    </source>
</reference>
<sequence>MTYRKRGSLVGIRYKMKDFDELMTVVGNHGPYQRWILGVFVMPTSFFIGVTVNLLLFQVEVPKHWCHVPGIENTSLSAEEWKNLTIPRESGEFSSCSRYKVEWQHDGAFVINNITQGCDQGWDHDKSEFEETMATTNEWFCEREDYTNHVYSLTSAGNTIGTIILPVIADRYIGRRLMFFVVLAVHAIFTLPVAWTTNYGLLLSLKFFAGLAFETVNMMSYITGIEFLAPERRNTGCLLTFLGWTFGTCLTSLIAWLIPDWRYLAMISCLPATCGFLYWRYLPESPRFLLSKGKISECATVLLQIAKKNKKTGVSRAQLEAELSILWSRQEKEVSLLEALRYPKLRVRMLMLFVMSGCLFLTYNVVFLGVTVLSSNFFLSHFVLSISELPSNGLGWVWTHYLGRRFTCIATFLSTGAFCVAATFCLEDKWAMLAIASCIRLFSTQLIYIATMQSAEIFPTPIRSTAFAWMVVCGLGAAIATPYILHSGFGDAFPYWFLSALMLLCATLGAFLPETIGLPLPQTFRDSEELGKGRPLTTWIHHWNHHKYVPASPEEPNNQELRSFQ</sequence>
<feature type="transmembrane region" description="Helical" evidence="5">
    <location>
        <begin position="462"/>
        <end position="486"/>
    </location>
</feature>
<gene>
    <name evidence="7" type="ORF">C7M84_015945</name>
</gene>
<dbReference type="InterPro" id="IPR036259">
    <property type="entry name" value="MFS_trans_sf"/>
</dbReference>
<dbReference type="Proteomes" id="UP000283509">
    <property type="component" value="Unassembled WGS sequence"/>
</dbReference>
<feature type="transmembrane region" description="Helical" evidence="5">
    <location>
        <begin position="492"/>
        <end position="512"/>
    </location>
</feature>
<keyword evidence="3 5" id="KW-1133">Transmembrane helix</keyword>
<dbReference type="EMBL" id="QCYY01002996">
    <property type="protein sequence ID" value="ROT66050.1"/>
    <property type="molecule type" value="Genomic_DNA"/>
</dbReference>
<dbReference type="OrthoDB" id="5296287at2759"/>
<comment type="caution">
    <text evidence="7">The sequence shown here is derived from an EMBL/GenBank/DDBJ whole genome shotgun (WGS) entry which is preliminary data.</text>
</comment>
<evidence type="ECO:0000313" key="7">
    <source>
        <dbReference type="EMBL" id="ROT66050.1"/>
    </source>
</evidence>
<dbReference type="InterPro" id="IPR020846">
    <property type="entry name" value="MFS_dom"/>
</dbReference>
<dbReference type="Gene3D" id="1.20.1250.20">
    <property type="entry name" value="MFS general substrate transporter like domains"/>
    <property type="match status" value="1"/>
</dbReference>
<evidence type="ECO:0000256" key="3">
    <source>
        <dbReference type="ARBA" id="ARBA00022989"/>
    </source>
</evidence>
<dbReference type="InterPro" id="IPR005828">
    <property type="entry name" value="MFS_sugar_transport-like"/>
</dbReference>
<evidence type="ECO:0000313" key="8">
    <source>
        <dbReference type="Proteomes" id="UP000283509"/>
    </source>
</evidence>
<evidence type="ECO:0000259" key="6">
    <source>
        <dbReference type="PROSITE" id="PS50850"/>
    </source>
</evidence>
<feature type="transmembrane region" description="Helical" evidence="5">
    <location>
        <begin position="350"/>
        <end position="372"/>
    </location>
</feature>
<dbReference type="GO" id="GO:0022857">
    <property type="term" value="F:transmembrane transporter activity"/>
    <property type="evidence" value="ECO:0007669"/>
    <property type="project" value="InterPro"/>
</dbReference>
<evidence type="ECO:0000256" key="2">
    <source>
        <dbReference type="ARBA" id="ARBA00022692"/>
    </source>
</evidence>
<reference evidence="7 8" key="1">
    <citation type="submission" date="2018-04" db="EMBL/GenBank/DDBJ databases">
        <authorList>
            <person name="Zhang X."/>
            <person name="Yuan J."/>
            <person name="Li F."/>
            <person name="Xiang J."/>
        </authorList>
    </citation>
    <scope>NUCLEOTIDE SEQUENCE [LARGE SCALE GENOMIC DNA]</scope>
    <source>
        <tissue evidence="7">Muscle</tissue>
    </source>
</reference>
<keyword evidence="4 5" id="KW-0472">Membrane</keyword>
<feature type="domain" description="Major facilitator superfamily (MFS) profile" evidence="6">
    <location>
        <begin position="37"/>
        <end position="517"/>
    </location>
</feature>
<evidence type="ECO:0000256" key="5">
    <source>
        <dbReference type="SAM" id="Phobius"/>
    </source>
</evidence>
<feature type="transmembrane region" description="Helical" evidence="5">
    <location>
        <begin position="177"/>
        <end position="195"/>
    </location>
</feature>
<accession>A0A423SP98</accession>
<dbReference type="SUPFAM" id="SSF103473">
    <property type="entry name" value="MFS general substrate transporter"/>
    <property type="match status" value="1"/>
</dbReference>
<evidence type="ECO:0000256" key="4">
    <source>
        <dbReference type="ARBA" id="ARBA00023136"/>
    </source>
</evidence>
<feature type="transmembrane region" description="Helical" evidence="5">
    <location>
        <begin position="406"/>
        <end position="424"/>
    </location>
</feature>
<feature type="transmembrane region" description="Helical" evidence="5">
    <location>
        <begin position="236"/>
        <end position="257"/>
    </location>
</feature>
<feature type="transmembrane region" description="Helical" evidence="5">
    <location>
        <begin position="430"/>
        <end position="450"/>
    </location>
</feature>
<feature type="transmembrane region" description="Helical" evidence="5">
    <location>
        <begin position="207"/>
        <end position="229"/>
    </location>
</feature>
<dbReference type="PROSITE" id="PS50850">
    <property type="entry name" value="MFS"/>
    <property type="match status" value="1"/>
</dbReference>
<keyword evidence="8" id="KW-1185">Reference proteome</keyword>
<feature type="transmembrane region" description="Helical" evidence="5">
    <location>
        <begin position="35"/>
        <end position="57"/>
    </location>
</feature>
<comment type="subcellular location">
    <subcellularLocation>
        <location evidence="1">Membrane</location>
        <topology evidence="1">Multi-pass membrane protein</topology>
    </subcellularLocation>
</comment>
<dbReference type="AlphaFoldDB" id="A0A423SP98"/>
<organism evidence="7 8">
    <name type="scientific">Penaeus vannamei</name>
    <name type="common">Whiteleg shrimp</name>
    <name type="synonym">Litopenaeus vannamei</name>
    <dbReference type="NCBI Taxonomy" id="6689"/>
    <lineage>
        <taxon>Eukaryota</taxon>
        <taxon>Metazoa</taxon>
        <taxon>Ecdysozoa</taxon>
        <taxon>Arthropoda</taxon>
        <taxon>Crustacea</taxon>
        <taxon>Multicrustacea</taxon>
        <taxon>Malacostraca</taxon>
        <taxon>Eumalacostraca</taxon>
        <taxon>Eucarida</taxon>
        <taxon>Decapoda</taxon>
        <taxon>Dendrobranchiata</taxon>
        <taxon>Penaeoidea</taxon>
        <taxon>Penaeidae</taxon>
        <taxon>Penaeus</taxon>
    </lineage>
</organism>
<evidence type="ECO:0000256" key="1">
    <source>
        <dbReference type="ARBA" id="ARBA00004141"/>
    </source>
</evidence>
<dbReference type="PANTHER" id="PTHR24064">
    <property type="entry name" value="SOLUTE CARRIER FAMILY 22 MEMBER"/>
    <property type="match status" value="1"/>
</dbReference>
<name>A0A423SP98_PENVA</name>
<dbReference type="Pfam" id="PF00083">
    <property type="entry name" value="Sugar_tr"/>
    <property type="match status" value="1"/>
</dbReference>
<keyword evidence="2 5" id="KW-0812">Transmembrane</keyword>
<feature type="transmembrane region" description="Helical" evidence="5">
    <location>
        <begin position="263"/>
        <end position="282"/>
    </location>
</feature>
<dbReference type="GO" id="GO:0016020">
    <property type="term" value="C:membrane"/>
    <property type="evidence" value="ECO:0007669"/>
    <property type="project" value="UniProtKB-SubCell"/>
</dbReference>